<feature type="compositionally biased region" description="Basic and acidic residues" evidence="1">
    <location>
        <begin position="1"/>
        <end position="10"/>
    </location>
</feature>
<feature type="region of interest" description="Disordered" evidence="1">
    <location>
        <begin position="1"/>
        <end position="23"/>
    </location>
</feature>
<dbReference type="KEGG" id="shx:MS3_00000709"/>
<dbReference type="EMBL" id="AMPZ03000007">
    <property type="protein sequence ID" value="KAH9580640.1"/>
    <property type="molecule type" value="Genomic_DNA"/>
</dbReference>
<gene>
    <name evidence="2" type="ORF">MS3_00000709</name>
</gene>
<keyword evidence="3" id="KW-1185">Reference proteome</keyword>
<reference evidence="2" key="3">
    <citation type="submission" date="2021-06" db="EMBL/GenBank/DDBJ databases">
        <title>Chromosome-level genome assembly for S. haematobium.</title>
        <authorList>
            <person name="Stroehlein A.J."/>
        </authorList>
    </citation>
    <scope>NUCLEOTIDE SEQUENCE</scope>
</reference>
<evidence type="ECO:0000313" key="2">
    <source>
        <dbReference type="EMBL" id="KAH9580640.1"/>
    </source>
</evidence>
<sequence>MSRLKLDHYGKPGSTGRPFRPIGITTISTKPASDTNINFIKTLKTGQFKDRKYLRSKSYRSNQNIAFNRLLHSIPWITDVLTHRIKYDIEVIETKQIIYTNYMSEQEQPEPKV</sequence>
<reference evidence="2" key="1">
    <citation type="journal article" date="2012" name="Nat. Genet.">
        <title>Whole-genome sequence of Schistosoma haematobium.</title>
        <authorList>
            <person name="Young N.D."/>
            <person name="Jex A.R."/>
            <person name="Li B."/>
            <person name="Liu S."/>
            <person name="Yang L."/>
            <person name="Xiong Z."/>
            <person name="Li Y."/>
            <person name="Cantacessi C."/>
            <person name="Hall R.S."/>
            <person name="Xu X."/>
            <person name="Chen F."/>
            <person name="Wu X."/>
            <person name="Zerlotini A."/>
            <person name="Oliveira G."/>
            <person name="Hofmann A."/>
            <person name="Zhang G."/>
            <person name="Fang X."/>
            <person name="Kang Y."/>
            <person name="Campbell B.E."/>
            <person name="Loukas A."/>
            <person name="Ranganathan S."/>
            <person name="Rollinson D."/>
            <person name="Rinaldi G."/>
            <person name="Brindley P.J."/>
            <person name="Yang H."/>
            <person name="Wang J."/>
            <person name="Wang J."/>
            <person name="Gasser R.B."/>
        </authorList>
    </citation>
    <scope>NUCLEOTIDE SEQUENCE</scope>
</reference>
<evidence type="ECO:0000256" key="1">
    <source>
        <dbReference type="SAM" id="MobiDB-lite"/>
    </source>
</evidence>
<protein>
    <submittedName>
        <fullName evidence="2">Uncharacterized protein</fullName>
    </submittedName>
</protein>
<dbReference type="AlphaFoldDB" id="A0A922IJJ5"/>
<reference evidence="2" key="4">
    <citation type="journal article" date="2022" name="PLoS Pathog.">
        <title>Chromosome-level genome of Schistosoma haematobium underpins genome-wide explorations of molecular variation.</title>
        <authorList>
            <person name="Stroehlein A.J."/>
            <person name="Korhonen P.K."/>
            <person name="Lee V.V."/>
            <person name="Ralph S.A."/>
            <person name="Mentink-Kane M."/>
            <person name="You H."/>
            <person name="McManus D.P."/>
            <person name="Tchuente L.T."/>
            <person name="Stothard J.R."/>
            <person name="Kaur P."/>
            <person name="Dudchenko O."/>
            <person name="Aiden E.L."/>
            <person name="Yang B."/>
            <person name="Yang H."/>
            <person name="Emery A.M."/>
            <person name="Webster B.L."/>
            <person name="Brindley P.J."/>
            <person name="Rollinson D."/>
            <person name="Chang B.C.H."/>
            <person name="Gasser R.B."/>
            <person name="Young N.D."/>
        </authorList>
    </citation>
    <scope>NUCLEOTIDE SEQUENCE</scope>
</reference>
<dbReference type="Proteomes" id="UP000471633">
    <property type="component" value="Unassembled WGS sequence"/>
</dbReference>
<organism evidence="2 3">
    <name type="scientific">Schistosoma haematobium</name>
    <name type="common">Blood fluke</name>
    <dbReference type="NCBI Taxonomy" id="6185"/>
    <lineage>
        <taxon>Eukaryota</taxon>
        <taxon>Metazoa</taxon>
        <taxon>Spiralia</taxon>
        <taxon>Lophotrochozoa</taxon>
        <taxon>Platyhelminthes</taxon>
        <taxon>Trematoda</taxon>
        <taxon>Digenea</taxon>
        <taxon>Strigeidida</taxon>
        <taxon>Schistosomatoidea</taxon>
        <taxon>Schistosomatidae</taxon>
        <taxon>Schistosoma</taxon>
    </lineage>
</organism>
<name>A0A922IJJ5_SCHHA</name>
<proteinExistence type="predicted"/>
<comment type="caution">
    <text evidence="2">The sequence shown here is derived from an EMBL/GenBank/DDBJ whole genome shotgun (WGS) entry which is preliminary data.</text>
</comment>
<dbReference type="GeneID" id="75576479"/>
<dbReference type="CTD" id="75576479"/>
<reference evidence="2" key="2">
    <citation type="journal article" date="2019" name="Gigascience">
        <title>High-quality Schistosoma haematobium genome achieved by single-molecule and long-range sequencing.</title>
        <authorList>
            <person name="Stroehlein A.J."/>
            <person name="Korhonen P.K."/>
            <person name="Chong T.M."/>
            <person name="Lim Y.L."/>
            <person name="Chan K.G."/>
            <person name="Webster B."/>
            <person name="Rollinson D."/>
            <person name="Brindley P.J."/>
            <person name="Gasser R.B."/>
            <person name="Young N.D."/>
        </authorList>
    </citation>
    <scope>NUCLEOTIDE SEQUENCE</scope>
</reference>
<dbReference type="RefSeq" id="XP_051064977.1">
    <property type="nucleotide sequence ID" value="XM_051208373.1"/>
</dbReference>
<accession>A0A922IJJ5</accession>
<evidence type="ECO:0000313" key="3">
    <source>
        <dbReference type="Proteomes" id="UP000471633"/>
    </source>
</evidence>